<feature type="compositionally biased region" description="Pro residues" evidence="1">
    <location>
        <begin position="133"/>
        <end position="142"/>
    </location>
</feature>
<dbReference type="PANTHER" id="PTHR43384">
    <property type="entry name" value="SEPTUM SITE-DETERMINING PROTEIN MIND HOMOLOG, CHLOROPLASTIC-RELATED"/>
    <property type="match status" value="1"/>
</dbReference>
<name>A0A5J5K4W6_9ACTN</name>
<evidence type="ECO:0000313" key="4">
    <source>
        <dbReference type="Proteomes" id="UP000327011"/>
    </source>
</evidence>
<dbReference type="Proteomes" id="UP000327011">
    <property type="component" value="Unassembled WGS sequence"/>
</dbReference>
<dbReference type="GO" id="GO:0005524">
    <property type="term" value="F:ATP binding"/>
    <property type="evidence" value="ECO:0007669"/>
    <property type="project" value="TreeGrafter"/>
</dbReference>
<feature type="region of interest" description="Disordered" evidence="1">
    <location>
        <begin position="1"/>
        <end position="208"/>
    </location>
</feature>
<evidence type="ECO:0000259" key="2">
    <source>
        <dbReference type="Pfam" id="PF01656"/>
    </source>
</evidence>
<evidence type="ECO:0000313" key="3">
    <source>
        <dbReference type="EMBL" id="KAA9379358.1"/>
    </source>
</evidence>
<dbReference type="GO" id="GO:0009898">
    <property type="term" value="C:cytoplasmic side of plasma membrane"/>
    <property type="evidence" value="ECO:0007669"/>
    <property type="project" value="TreeGrafter"/>
</dbReference>
<feature type="compositionally biased region" description="Basic and acidic residues" evidence="1">
    <location>
        <begin position="59"/>
        <end position="96"/>
    </location>
</feature>
<evidence type="ECO:0000256" key="1">
    <source>
        <dbReference type="SAM" id="MobiDB-lite"/>
    </source>
</evidence>
<dbReference type="GO" id="GO:0005829">
    <property type="term" value="C:cytosol"/>
    <property type="evidence" value="ECO:0007669"/>
    <property type="project" value="TreeGrafter"/>
</dbReference>
<dbReference type="SUPFAM" id="SSF52540">
    <property type="entry name" value="P-loop containing nucleoside triphosphate hydrolases"/>
    <property type="match status" value="1"/>
</dbReference>
<feature type="compositionally biased region" description="Basic and acidic residues" evidence="1">
    <location>
        <begin position="35"/>
        <end position="52"/>
    </location>
</feature>
<dbReference type="GO" id="GO:0016887">
    <property type="term" value="F:ATP hydrolysis activity"/>
    <property type="evidence" value="ECO:0007669"/>
    <property type="project" value="TreeGrafter"/>
</dbReference>
<dbReference type="EMBL" id="VYTZ01000004">
    <property type="protein sequence ID" value="KAA9379358.1"/>
    <property type="molecule type" value="Genomic_DNA"/>
</dbReference>
<feature type="compositionally biased region" description="Basic and acidic residues" evidence="1">
    <location>
        <begin position="1"/>
        <end position="10"/>
    </location>
</feature>
<dbReference type="GO" id="GO:0051782">
    <property type="term" value="P:negative regulation of cell division"/>
    <property type="evidence" value="ECO:0007669"/>
    <property type="project" value="TreeGrafter"/>
</dbReference>
<organism evidence="3 4">
    <name type="scientific">Microbispora cellulosiformans</name>
    <dbReference type="NCBI Taxonomy" id="2614688"/>
    <lineage>
        <taxon>Bacteria</taxon>
        <taxon>Bacillati</taxon>
        <taxon>Actinomycetota</taxon>
        <taxon>Actinomycetes</taxon>
        <taxon>Streptosporangiales</taxon>
        <taxon>Streptosporangiaceae</taxon>
        <taxon>Microbispora</taxon>
    </lineage>
</organism>
<dbReference type="Gene3D" id="3.40.50.300">
    <property type="entry name" value="P-loop containing nucleotide triphosphate hydrolases"/>
    <property type="match status" value="1"/>
</dbReference>
<dbReference type="InterPro" id="IPR027417">
    <property type="entry name" value="P-loop_NTPase"/>
</dbReference>
<keyword evidence="4" id="KW-1185">Reference proteome</keyword>
<protein>
    <submittedName>
        <fullName evidence="3">AAA family ATPase</fullName>
    </submittedName>
</protein>
<feature type="compositionally biased region" description="Low complexity" evidence="1">
    <location>
        <begin position="104"/>
        <end position="114"/>
    </location>
</feature>
<dbReference type="AlphaFoldDB" id="A0A5J5K4W6"/>
<comment type="caution">
    <text evidence="3">The sequence shown here is derived from an EMBL/GenBank/DDBJ whole genome shotgun (WGS) entry which is preliminary data.</text>
</comment>
<feature type="domain" description="CobQ/CobB/MinD/ParA nucleotide binding" evidence="2">
    <location>
        <begin position="266"/>
        <end position="477"/>
    </location>
</feature>
<proteinExistence type="predicted"/>
<reference evidence="3 4" key="1">
    <citation type="submission" date="2019-09" db="EMBL/GenBank/DDBJ databases">
        <title>Screening of Novel Bioactive Compounds from Soil-Associated.</title>
        <authorList>
            <person name="Gong X."/>
        </authorList>
    </citation>
    <scope>NUCLEOTIDE SEQUENCE [LARGE SCALE GENOMIC DNA]</scope>
    <source>
        <strain evidence="3 4">Gxj-6</strain>
    </source>
</reference>
<feature type="compositionally biased region" description="Basic and acidic residues" evidence="1">
    <location>
        <begin position="163"/>
        <end position="173"/>
    </location>
</feature>
<accession>A0A5J5K4W6</accession>
<dbReference type="InterPro" id="IPR050625">
    <property type="entry name" value="ParA/MinD_ATPase"/>
</dbReference>
<gene>
    <name evidence="3" type="ORF">F5972_13305</name>
</gene>
<dbReference type="Pfam" id="PF01656">
    <property type="entry name" value="CbiA"/>
    <property type="match status" value="1"/>
</dbReference>
<dbReference type="PANTHER" id="PTHR43384:SF14">
    <property type="entry name" value="ESX-1 SECRETION-ASSOCIATED PROTEIN ESPI"/>
    <property type="match status" value="1"/>
</dbReference>
<dbReference type="InterPro" id="IPR002586">
    <property type="entry name" value="CobQ/CobB/MinD/ParA_Nub-bd_dom"/>
</dbReference>
<sequence length="525" mass="56495">MPVEAVRQEDAPDAEPEEPPAPSEASSSFAPPRPEPTDDRFTESLRDERTGDRFAGSLRSERADDRFTGSLRDERVDDRFTGSLRDDLAAEERKPYEPGPAATPAPEQAVAPEPVVAPDPAPERERPAASVYPPVPARPAAPPRSTAEAAPVIPDGPVAPAVPERDAFAEREAYQSPRRPAPPVSAFSSPARATGPKTAGSKPNADSLDPVVLLRGRRNAPATGWRRLVYKASAGLIKPGEAPEVRRRRELVQRARTPVATGHHRVAVLSLKGGVGKTTTTVGLGATLAQVRGDRVIAVDANPDRGTLSDKVELETSATVRDLLNERAQIKRYVDIRAFTSQTTSRLEILASDRDPSVSEAFSAKDYHSVAQVLENFYSICITDCGTGLLHSAMSGVLGMADQIVLVSSPSVDGARAASATLDWLEAHHYGDLVRSATVVLCSVRPRSKSTVDLDKLEAHFAARCRTVVRVPYDPHLEEGAEIDLDRLQQATRDAYLRLAASVGDGFAGPQALAERKFSEIPDHL</sequence>
<feature type="compositionally biased region" description="Low complexity" evidence="1">
    <location>
        <begin position="184"/>
        <end position="193"/>
    </location>
</feature>